<dbReference type="EMBL" id="MU864597">
    <property type="protein sequence ID" value="KAK4182910.1"/>
    <property type="molecule type" value="Genomic_DNA"/>
</dbReference>
<proteinExistence type="predicted"/>
<evidence type="ECO:0000313" key="2">
    <source>
        <dbReference type="Proteomes" id="UP001302126"/>
    </source>
</evidence>
<dbReference type="AlphaFoldDB" id="A0AAN6WJ81"/>
<reference evidence="1" key="1">
    <citation type="journal article" date="2023" name="Mol. Phylogenet. Evol.">
        <title>Genome-scale phylogeny and comparative genomics of the fungal order Sordariales.</title>
        <authorList>
            <person name="Hensen N."/>
            <person name="Bonometti L."/>
            <person name="Westerberg I."/>
            <person name="Brannstrom I.O."/>
            <person name="Guillou S."/>
            <person name="Cros-Aarteil S."/>
            <person name="Calhoun S."/>
            <person name="Haridas S."/>
            <person name="Kuo A."/>
            <person name="Mondo S."/>
            <person name="Pangilinan J."/>
            <person name="Riley R."/>
            <person name="LaButti K."/>
            <person name="Andreopoulos B."/>
            <person name="Lipzen A."/>
            <person name="Chen C."/>
            <person name="Yan M."/>
            <person name="Daum C."/>
            <person name="Ng V."/>
            <person name="Clum A."/>
            <person name="Steindorff A."/>
            <person name="Ohm R.A."/>
            <person name="Martin F."/>
            <person name="Silar P."/>
            <person name="Natvig D.O."/>
            <person name="Lalanne C."/>
            <person name="Gautier V."/>
            <person name="Ament-Velasquez S.L."/>
            <person name="Kruys A."/>
            <person name="Hutchinson M.I."/>
            <person name="Powell A.J."/>
            <person name="Barry K."/>
            <person name="Miller A.N."/>
            <person name="Grigoriev I.V."/>
            <person name="Debuchy R."/>
            <person name="Gladieux P."/>
            <person name="Hiltunen Thoren M."/>
            <person name="Johannesson H."/>
        </authorList>
    </citation>
    <scope>NUCLEOTIDE SEQUENCE</scope>
    <source>
        <strain evidence="1">PSN309</strain>
    </source>
</reference>
<name>A0AAN6WJ81_9PEZI</name>
<dbReference type="Proteomes" id="UP001302126">
    <property type="component" value="Unassembled WGS sequence"/>
</dbReference>
<evidence type="ECO:0000313" key="1">
    <source>
        <dbReference type="EMBL" id="KAK4182910.1"/>
    </source>
</evidence>
<organism evidence="1 2">
    <name type="scientific">Podospora australis</name>
    <dbReference type="NCBI Taxonomy" id="1536484"/>
    <lineage>
        <taxon>Eukaryota</taxon>
        <taxon>Fungi</taxon>
        <taxon>Dikarya</taxon>
        <taxon>Ascomycota</taxon>
        <taxon>Pezizomycotina</taxon>
        <taxon>Sordariomycetes</taxon>
        <taxon>Sordariomycetidae</taxon>
        <taxon>Sordariales</taxon>
        <taxon>Podosporaceae</taxon>
        <taxon>Podospora</taxon>
    </lineage>
</organism>
<gene>
    <name evidence="1" type="ORF">QBC35DRAFT_509079</name>
</gene>
<reference evidence="1" key="2">
    <citation type="submission" date="2023-05" db="EMBL/GenBank/DDBJ databases">
        <authorList>
            <consortium name="Lawrence Berkeley National Laboratory"/>
            <person name="Steindorff A."/>
            <person name="Hensen N."/>
            <person name="Bonometti L."/>
            <person name="Westerberg I."/>
            <person name="Brannstrom I.O."/>
            <person name="Guillou S."/>
            <person name="Cros-Aarteil S."/>
            <person name="Calhoun S."/>
            <person name="Haridas S."/>
            <person name="Kuo A."/>
            <person name="Mondo S."/>
            <person name="Pangilinan J."/>
            <person name="Riley R."/>
            <person name="Labutti K."/>
            <person name="Andreopoulos B."/>
            <person name="Lipzen A."/>
            <person name="Chen C."/>
            <person name="Yanf M."/>
            <person name="Daum C."/>
            <person name="Ng V."/>
            <person name="Clum A."/>
            <person name="Ohm R."/>
            <person name="Martin F."/>
            <person name="Silar P."/>
            <person name="Natvig D."/>
            <person name="Lalanne C."/>
            <person name="Gautier V."/>
            <person name="Ament-Velasquez S.L."/>
            <person name="Kruys A."/>
            <person name="Hutchinson M.I."/>
            <person name="Powell A.J."/>
            <person name="Barry K."/>
            <person name="Miller A.N."/>
            <person name="Grigoriev I.V."/>
            <person name="Debuchy R."/>
            <person name="Gladieux P."/>
            <person name="Thoren M.H."/>
            <person name="Johannesson H."/>
        </authorList>
    </citation>
    <scope>NUCLEOTIDE SEQUENCE</scope>
    <source>
        <strain evidence="1">PSN309</strain>
    </source>
</reference>
<accession>A0AAN6WJ81</accession>
<keyword evidence="2" id="KW-1185">Reference proteome</keyword>
<comment type="caution">
    <text evidence="1">The sequence shown here is derived from an EMBL/GenBank/DDBJ whole genome shotgun (WGS) entry which is preliminary data.</text>
</comment>
<protein>
    <submittedName>
        <fullName evidence="1">Uncharacterized protein</fullName>
    </submittedName>
</protein>
<sequence length="143" mass="15393">MNARSYPLRALSIFSFSSPSSAIIRTNSSKFSLQKLSFQPSTNNHTSIIQPYQHQPETTTMQFTAIFFALGLAVAVSAADAPVLKDCPTVNAWSCGNQNGAPGPDGMIYICSQLNKWEASPQNQCGGPTCCRQKTSEAAHCVC</sequence>